<dbReference type="InterPro" id="IPR001314">
    <property type="entry name" value="Peptidase_S1A"/>
</dbReference>
<dbReference type="Gene3D" id="2.40.10.10">
    <property type="entry name" value="Trypsin-like serine proteases"/>
    <property type="match status" value="1"/>
</dbReference>
<dbReference type="PRINTS" id="PR00722">
    <property type="entry name" value="CHYMOTRYPSIN"/>
</dbReference>
<keyword evidence="3" id="KW-0732">Signal</keyword>
<accession>A0A9W8AB63</accession>
<keyword evidence="2" id="KW-0645">Protease</keyword>
<name>A0A9W8AB63_9FUNG</name>
<dbReference type="InterPro" id="IPR043504">
    <property type="entry name" value="Peptidase_S1_PA_chymotrypsin"/>
</dbReference>
<feature type="chain" id="PRO_5040992687" description="Peptidase S1 domain-containing protein" evidence="3">
    <location>
        <begin position="24"/>
        <end position="330"/>
    </location>
</feature>
<dbReference type="CDD" id="cd00190">
    <property type="entry name" value="Tryp_SPc"/>
    <property type="match status" value="1"/>
</dbReference>
<proteinExistence type="predicted"/>
<evidence type="ECO:0000256" key="1">
    <source>
        <dbReference type="ARBA" id="ARBA00023157"/>
    </source>
</evidence>
<dbReference type="SUPFAM" id="SSF50494">
    <property type="entry name" value="Trypsin-like serine proteases"/>
    <property type="match status" value="1"/>
</dbReference>
<dbReference type="GO" id="GO:0006508">
    <property type="term" value="P:proteolysis"/>
    <property type="evidence" value="ECO:0007669"/>
    <property type="project" value="UniProtKB-KW"/>
</dbReference>
<evidence type="ECO:0000256" key="3">
    <source>
        <dbReference type="SAM" id="SignalP"/>
    </source>
</evidence>
<protein>
    <recommendedName>
        <fullName evidence="4">Peptidase S1 domain-containing protein</fullName>
    </recommendedName>
</protein>
<dbReference type="InterPro" id="IPR051487">
    <property type="entry name" value="Ser/Thr_Proteases_Immune/Dev"/>
</dbReference>
<evidence type="ECO:0000313" key="5">
    <source>
        <dbReference type="EMBL" id="KAJ1927934.1"/>
    </source>
</evidence>
<dbReference type="OrthoDB" id="6380398at2759"/>
<evidence type="ECO:0000256" key="2">
    <source>
        <dbReference type="RuleBase" id="RU363034"/>
    </source>
</evidence>
<dbReference type="PROSITE" id="PS50240">
    <property type="entry name" value="TRYPSIN_DOM"/>
    <property type="match status" value="1"/>
</dbReference>
<dbReference type="InterPro" id="IPR018114">
    <property type="entry name" value="TRYPSIN_HIS"/>
</dbReference>
<feature type="domain" description="Peptidase S1" evidence="4">
    <location>
        <begin position="36"/>
        <end position="281"/>
    </location>
</feature>
<dbReference type="InterPro" id="IPR033116">
    <property type="entry name" value="TRYPSIN_SER"/>
</dbReference>
<keyword evidence="2" id="KW-0378">Hydrolase</keyword>
<dbReference type="Pfam" id="PF00089">
    <property type="entry name" value="Trypsin"/>
    <property type="match status" value="1"/>
</dbReference>
<dbReference type="EMBL" id="JANBPT010000095">
    <property type="protein sequence ID" value="KAJ1927934.1"/>
    <property type="molecule type" value="Genomic_DNA"/>
</dbReference>
<evidence type="ECO:0000313" key="6">
    <source>
        <dbReference type="Proteomes" id="UP001150569"/>
    </source>
</evidence>
<gene>
    <name evidence="5" type="ORF">IWQ60_002490</name>
</gene>
<dbReference type="InterPro" id="IPR001254">
    <property type="entry name" value="Trypsin_dom"/>
</dbReference>
<dbReference type="AlphaFoldDB" id="A0A9W8AB63"/>
<keyword evidence="6" id="KW-1185">Reference proteome</keyword>
<dbReference type="Proteomes" id="UP001150569">
    <property type="component" value="Unassembled WGS sequence"/>
</dbReference>
<dbReference type="SMART" id="SM00020">
    <property type="entry name" value="Tryp_SPc"/>
    <property type="match status" value="1"/>
</dbReference>
<dbReference type="InterPro" id="IPR009003">
    <property type="entry name" value="Peptidase_S1_PA"/>
</dbReference>
<sequence length="330" mass="33500">MPSLVRTACLLSAACLAATTVVAVPTAKEAAQFGRIIGGTKVSSDTQFPFISHLEITSGNELIDCGCSLLSDEWFLTAGHCVTDVNTGIVHPAASLGFTVGTLSADISSQYKGSKIVVHPNFNVETLENDIALVKVTKQVSFSSTVQPVKILTSSIKSGDQATAIGWGSTNGVDTTQQASTLEAVNVTVSSDPRQCITLGGTFSNSNGPQVCTADNPSKDTCQGDSGGPLVVSTSDGSYAQIGVTSYGYSPSNTASCGAADGIAFYTHVSYYLPFITNTTGLDAGNITVGDNSTGSSSSSPTNTSTSGGSVTASALGLSAGLVLFTLACL</sequence>
<dbReference type="FunFam" id="2.40.10.10:FF:000068">
    <property type="entry name" value="transmembrane protease serine 2"/>
    <property type="match status" value="1"/>
</dbReference>
<keyword evidence="1" id="KW-1015">Disulfide bond</keyword>
<reference evidence="5" key="1">
    <citation type="submission" date="2022-07" db="EMBL/GenBank/DDBJ databases">
        <title>Phylogenomic reconstructions and comparative analyses of Kickxellomycotina fungi.</title>
        <authorList>
            <person name="Reynolds N.K."/>
            <person name="Stajich J.E."/>
            <person name="Barry K."/>
            <person name="Grigoriev I.V."/>
            <person name="Crous P."/>
            <person name="Smith M.E."/>
        </authorList>
    </citation>
    <scope>NUCLEOTIDE SEQUENCE</scope>
    <source>
        <strain evidence="5">RSA 861</strain>
    </source>
</reference>
<evidence type="ECO:0000259" key="4">
    <source>
        <dbReference type="PROSITE" id="PS50240"/>
    </source>
</evidence>
<comment type="caution">
    <text evidence="5">The sequence shown here is derived from an EMBL/GenBank/DDBJ whole genome shotgun (WGS) entry which is preliminary data.</text>
</comment>
<dbReference type="GO" id="GO:0004252">
    <property type="term" value="F:serine-type endopeptidase activity"/>
    <property type="evidence" value="ECO:0007669"/>
    <property type="project" value="InterPro"/>
</dbReference>
<dbReference type="PROSITE" id="PS00134">
    <property type="entry name" value="TRYPSIN_HIS"/>
    <property type="match status" value="1"/>
</dbReference>
<keyword evidence="2" id="KW-0720">Serine protease</keyword>
<dbReference type="PANTHER" id="PTHR24256">
    <property type="entry name" value="TRYPTASE-RELATED"/>
    <property type="match status" value="1"/>
</dbReference>
<feature type="signal peptide" evidence="3">
    <location>
        <begin position="1"/>
        <end position="23"/>
    </location>
</feature>
<dbReference type="PROSITE" id="PS00135">
    <property type="entry name" value="TRYPSIN_SER"/>
    <property type="match status" value="1"/>
</dbReference>
<organism evidence="5 6">
    <name type="scientific">Tieghemiomyces parasiticus</name>
    <dbReference type="NCBI Taxonomy" id="78921"/>
    <lineage>
        <taxon>Eukaryota</taxon>
        <taxon>Fungi</taxon>
        <taxon>Fungi incertae sedis</taxon>
        <taxon>Zoopagomycota</taxon>
        <taxon>Kickxellomycotina</taxon>
        <taxon>Dimargaritomycetes</taxon>
        <taxon>Dimargaritales</taxon>
        <taxon>Dimargaritaceae</taxon>
        <taxon>Tieghemiomyces</taxon>
    </lineage>
</organism>